<feature type="transmembrane region" description="Helical" evidence="6">
    <location>
        <begin position="239"/>
        <end position="255"/>
    </location>
</feature>
<dbReference type="InterPro" id="IPR051611">
    <property type="entry name" value="ECF_transporter_component"/>
</dbReference>
<keyword evidence="4 6" id="KW-1133">Transmembrane helix</keyword>
<organism evidence="7 8">
    <name type="scientific">Anaerocolumna sedimenticola</name>
    <dbReference type="NCBI Taxonomy" id="2696063"/>
    <lineage>
        <taxon>Bacteria</taxon>
        <taxon>Bacillati</taxon>
        <taxon>Bacillota</taxon>
        <taxon>Clostridia</taxon>
        <taxon>Lachnospirales</taxon>
        <taxon>Lachnospiraceae</taxon>
        <taxon>Anaerocolumna</taxon>
    </lineage>
</organism>
<dbReference type="AlphaFoldDB" id="A0A6P1TI24"/>
<protein>
    <submittedName>
        <fullName evidence="7">Cobalt ECF transporter T component CbiQ</fullName>
    </submittedName>
</protein>
<dbReference type="Proteomes" id="UP000464314">
    <property type="component" value="Chromosome"/>
</dbReference>
<evidence type="ECO:0000313" key="8">
    <source>
        <dbReference type="Proteomes" id="UP000464314"/>
    </source>
</evidence>
<keyword evidence="5 6" id="KW-0472">Membrane</keyword>
<proteinExistence type="predicted"/>
<feature type="transmembrane region" description="Helical" evidence="6">
    <location>
        <begin position="30"/>
        <end position="47"/>
    </location>
</feature>
<comment type="subcellular location">
    <subcellularLocation>
        <location evidence="1">Cell membrane</location>
        <topology evidence="1">Multi-pass membrane protein</topology>
    </subcellularLocation>
</comment>
<evidence type="ECO:0000256" key="5">
    <source>
        <dbReference type="ARBA" id="ARBA00023136"/>
    </source>
</evidence>
<evidence type="ECO:0000313" key="7">
    <source>
        <dbReference type="EMBL" id="QHQ59749.1"/>
    </source>
</evidence>
<dbReference type="RefSeq" id="WP_161836586.1">
    <property type="nucleotide sequence ID" value="NZ_CP048000.1"/>
</dbReference>
<dbReference type="Pfam" id="PF02361">
    <property type="entry name" value="CbiQ"/>
    <property type="match status" value="1"/>
</dbReference>
<reference evidence="7 8" key="1">
    <citation type="submission" date="2020-01" db="EMBL/GenBank/DDBJ databases">
        <title>Genome analysis of Anaerocolumna sp. CBA3638.</title>
        <authorList>
            <person name="Kim J."/>
            <person name="Roh S.W."/>
        </authorList>
    </citation>
    <scope>NUCLEOTIDE SEQUENCE [LARGE SCALE GENOMIC DNA]</scope>
    <source>
        <strain evidence="7 8">CBA3638</strain>
    </source>
</reference>
<sequence length="261" mass="30011">MGKLTNALYEIHDLDEMAERNTRINQVHPLIKLLITVFYITCVVSYHKYNLLGLFPMILYPLIVFNLAEISVKSCFKKLRVVLPLICFVGLFNPFFDHMPIFKIGSWIITGGVISMVTLMLKGTYALLASYLFIATTGIERICYALKLLHIPGILVTQILLTYRYITVLLKEANAVFQAYSLRAPREKGVKYKIWGSLIGQLLFRSIDRAGNLYDSMLLRGFKGEFYYAHKQRITSIDYIYLVLWFGIISALRLIKLVEGF</sequence>
<dbReference type="PANTHER" id="PTHR34857">
    <property type="entry name" value="SLL0384 PROTEIN"/>
    <property type="match status" value="1"/>
</dbReference>
<feature type="transmembrane region" description="Helical" evidence="6">
    <location>
        <begin position="146"/>
        <end position="166"/>
    </location>
</feature>
<evidence type="ECO:0000256" key="6">
    <source>
        <dbReference type="SAM" id="Phobius"/>
    </source>
</evidence>
<feature type="transmembrane region" description="Helical" evidence="6">
    <location>
        <begin position="79"/>
        <end position="96"/>
    </location>
</feature>
<keyword evidence="2" id="KW-1003">Cell membrane</keyword>
<dbReference type="InterPro" id="IPR012809">
    <property type="entry name" value="ECF_CbiQ"/>
</dbReference>
<dbReference type="PANTHER" id="PTHR34857:SF2">
    <property type="entry name" value="SLL0384 PROTEIN"/>
    <property type="match status" value="1"/>
</dbReference>
<dbReference type="GO" id="GO:0006824">
    <property type="term" value="P:cobalt ion transport"/>
    <property type="evidence" value="ECO:0007669"/>
    <property type="project" value="InterPro"/>
</dbReference>
<evidence type="ECO:0000256" key="4">
    <source>
        <dbReference type="ARBA" id="ARBA00022989"/>
    </source>
</evidence>
<dbReference type="GO" id="GO:0043190">
    <property type="term" value="C:ATP-binding cassette (ABC) transporter complex"/>
    <property type="evidence" value="ECO:0007669"/>
    <property type="project" value="InterPro"/>
</dbReference>
<keyword evidence="3 6" id="KW-0812">Transmembrane</keyword>
<gene>
    <name evidence="7" type="primary">cbiQ</name>
    <name evidence="7" type="ORF">Ana3638_02160</name>
</gene>
<feature type="transmembrane region" description="Helical" evidence="6">
    <location>
        <begin position="53"/>
        <end position="72"/>
    </location>
</feature>
<name>A0A6P1TI24_9FIRM</name>
<evidence type="ECO:0000256" key="2">
    <source>
        <dbReference type="ARBA" id="ARBA00022475"/>
    </source>
</evidence>
<evidence type="ECO:0000256" key="1">
    <source>
        <dbReference type="ARBA" id="ARBA00004651"/>
    </source>
</evidence>
<evidence type="ECO:0000256" key="3">
    <source>
        <dbReference type="ARBA" id="ARBA00022692"/>
    </source>
</evidence>
<feature type="transmembrane region" description="Helical" evidence="6">
    <location>
        <begin position="108"/>
        <end position="134"/>
    </location>
</feature>
<accession>A0A6P1TI24</accession>
<dbReference type="KEGG" id="anr:Ana3638_02160"/>
<keyword evidence="8" id="KW-1185">Reference proteome</keyword>
<dbReference type="CDD" id="cd16914">
    <property type="entry name" value="EcfT"/>
    <property type="match status" value="1"/>
</dbReference>
<dbReference type="NCBIfam" id="TIGR02454">
    <property type="entry name" value="ECF_T_CbiQ"/>
    <property type="match status" value="1"/>
</dbReference>
<dbReference type="InterPro" id="IPR003339">
    <property type="entry name" value="ABC/ECF_trnsptr_transmembrane"/>
</dbReference>
<dbReference type="EMBL" id="CP048000">
    <property type="protein sequence ID" value="QHQ59749.1"/>
    <property type="molecule type" value="Genomic_DNA"/>
</dbReference>